<evidence type="ECO:0000256" key="1">
    <source>
        <dbReference type="ARBA" id="ARBA00009512"/>
    </source>
</evidence>
<evidence type="ECO:0008006" key="4">
    <source>
        <dbReference type="Google" id="ProtNLM"/>
    </source>
</evidence>
<dbReference type="GO" id="GO:0070181">
    <property type="term" value="F:small ribosomal subunit rRNA binding"/>
    <property type="evidence" value="ECO:0007669"/>
    <property type="project" value="TreeGrafter"/>
</dbReference>
<feature type="region of interest" description="Disordered" evidence="2">
    <location>
        <begin position="102"/>
        <end position="124"/>
    </location>
</feature>
<comment type="similarity">
    <text evidence="1">Belongs to the bacterial ribosomal protein bS6 family.</text>
</comment>
<dbReference type="PANTHER" id="PTHR21011">
    <property type="entry name" value="MITOCHONDRIAL 28S RIBOSOMAL PROTEIN S6"/>
    <property type="match status" value="1"/>
</dbReference>
<dbReference type="InterPro" id="IPR020814">
    <property type="entry name" value="Ribosomal_S6_plastid/chlpt"/>
</dbReference>
<evidence type="ECO:0000313" key="3">
    <source>
        <dbReference type="EMBL" id="GAI81848.1"/>
    </source>
</evidence>
<dbReference type="AlphaFoldDB" id="X1RMH3"/>
<dbReference type="InterPro" id="IPR014717">
    <property type="entry name" value="Transl_elong_EF1B/ribsomal_bS6"/>
</dbReference>
<reference evidence="3" key="1">
    <citation type="journal article" date="2014" name="Front. Microbiol.">
        <title>High frequency of phylogenetically diverse reductive dehalogenase-homologous genes in deep subseafloor sedimentary metagenomes.</title>
        <authorList>
            <person name="Kawai M."/>
            <person name="Futagami T."/>
            <person name="Toyoda A."/>
            <person name="Takaki Y."/>
            <person name="Nishi S."/>
            <person name="Hori S."/>
            <person name="Arai W."/>
            <person name="Tsubouchi T."/>
            <person name="Morono Y."/>
            <person name="Uchiyama I."/>
            <person name="Ito T."/>
            <person name="Fujiyama A."/>
            <person name="Inagaki F."/>
            <person name="Takami H."/>
        </authorList>
    </citation>
    <scope>NUCLEOTIDE SEQUENCE</scope>
    <source>
        <strain evidence="3">Expedition CK06-06</strain>
    </source>
</reference>
<organism evidence="3">
    <name type="scientific">marine sediment metagenome</name>
    <dbReference type="NCBI Taxonomy" id="412755"/>
    <lineage>
        <taxon>unclassified sequences</taxon>
        <taxon>metagenomes</taxon>
        <taxon>ecological metagenomes</taxon>
    </lineage>
</organism>
<evidence type="ECO:0000256" key="2">
    <source>
        <dbReference type="SAM" id="MobiDB-lite"/>
    </source>
</evidence>
<dbReference type="HAMAP" id="MF_00360">
    <property type="entry name" value="Ribosomal_bS6"/>
    <property type="match status" value="1"/>
</dbReference>
<dbReference type="CDD" id="cd00473">
    <property type="entry name" value="bS6"/>
    <property type="match status" value="1"/>
</dbReference>
<feature type="compositionally biased region" description="Basic and acidic residues" evidence="2">
    <location>
        <begin position="102"/>
        <end position="116"/>
    </location>
</feature>
<proteinExistence type="inferred from homology"/>
<dbReference type="GO" id="GO:0003735">
    <property type="term" value="F:structural constituent of ribosome"/>
    <property type="evidence" value="ECO:0007669"/>
    <property type="project" value="InterPro"/>
</dbReference>
<dbReference type="EMBL" id="BARW01009549">
    <property type="protein sequence ID" value="GAI81848.1"/>
    <property type="molecule type" value="Genomic_DNA"/>
</dbReference>
<sequence length="124" mass="14493">MKRYETIYIVNPNLDADSLSEVVTKFSDLTQKLKGYVVKINEWGKRKLAYEVKHFDKGYYVVLDFCALPGTVKELERNLKLDDRVLKYLTVKIDEEVDPEDLKAVEHEKEGRKEESYSESIGEE</sequence>
<protein>
    <recommendedName>
        <fullName evidence="4">30S ribosomal protein S6</fullName>
    </recommendedName>
</protein>
<name>X1RMH3_9ZZZZ</name>
<dbReference type="PANTHER" id="PTHR21011:SF1">
    <property type="entry name" value="SMALL RIBOSOMAL SUBUNIT PROTEIN BS6M"/>
    <property type="match status" value="1"/>
</dbReference>
<accession>X1RMH3</accession>
<dbReference type="Pfam" id="PF01250">
    <property type="entry name" value="Ribosomal_S6"/>
    <property type="match status" value="1"/>
</dbReference>
<dbReference type="InterPro" id="IPR000529">
    <property type="entry name" value="Ribosomal_bS6"/>
</dbReference>
<dbReference type="GO" id="GO:0006412">
    <property type="term" value="P:translation"/>
    <property type="evidence" value="ECO:0007669"/>
    <property type="project" value="InterPro"/>
</dbReference>
<dbReference type="GO" id="GO:0005840">
    <property type="term" value="C:ribosome"/>
    <property type="evidence" value="ECO:0007669"/>
    <property type="project" value="InterPro"/>
</dbReference>
<comment type="caution">
    <text evidence="3">The sequence shown here is derived from an EMBL/GenBank/DDBJ whole genome shotgun (WGS) entry which is preliminary data.</text>
</comment>
<dbReference type="SUPFAM" id="SSF54995">
    <property type="entry name" value="Ribosomal protein S6"/>
    <property type="match status" value="1"/>
</dbReference>
<gene>
    <name evidence="3" type="ORF">S12H4_19164</name>
</gene>
<dbReference type="InterPro" id="IPR035980">
    <property type="entry name" value="Ribosomal_bS6_sf"/>
</dbReference>
<dbReference type="Gene3D" id="3.30.70.60">
    <property type="match status" value="1"/>
</dbReference>
<dbReference type="NCBIfam" id="TIGR00166">
    <property type="entry name" value="S6"/>
    <property type="match status" value="1"/>
</dbReference>
<dbReference type="GO" id="GO:0005737">
    <property type="term" value="C:cytoplasm"/>
    <property type="evidence" value="ECO:0007669"/>
    <property type="project" value="UniProtKB-ARBA"/>
</dbReference>